<organism evidence="2 3">
    <name type="scientific">Paenibacillus albus</name>
    <dbReference type="NCBI Taxonomy" id="2495582"/>
    <lineage>
        <taxon>Bacteria</taxon>
        <taxon>Bacillati</taxon>
        <taxon>Bacillota</taxon>
        <taxon>Bacilli</taxon>
        <taxon>Bacillales</taxon>
        <taxon>Paenibacillaceae</taxon>
        <taxon>Paenibacillus</taxon>
    </lineage>
</organism>
<evidence type="ECO:0000259" key="1">
    <source>
        <dbReference type="Pfam" id="PF09860"/>
    </source>
</evidence>
<keyword evidence="3" id="KW-1185">Reference proteome</keyword>
<proteinExistence type="predicted"/>
<dbReference type="Proteomes" id="UP000272528">
    <property type="component" value="Chromosome"/>
</dbReference>
<dbReference type="EMBL" id="CP034437">
    <property type="protein sequence ID" value="AZN39880.1"/>
    <property type="molecule type" value="Genomic_DNA"/>
</dbReference>
<dbReference type="InterPro" id="IPR018656">
    <property type="entry name" value="DUF2087"/>
</dbReference>
<feature type="domain" description="DUF2087" evidence="1">
    <location>
        <begin position="184"/>
        <end position="252"/>
    </location>
</feature>
<protein>
    <submittedName>
        <fullName evidence="2">DUF2087 domain-containing protein</fullName>
    </submittedName>
</protein>
<dbReference type="OrthoDB" id="9789954at2"/>
<dbReference type="RefSeq" id="WP_126014896.1">
    <property type="nucleotide sequence ID" value="NZ_CP034437.1"/>
</dbReference>
<gene>
    <name evidence="2" type="ORF">EJC50_09640</name>
</gene>
<reference evidence="3" key="1">
    <citation type="submission" date="2018-12" db="EMBL/GenBank/DDBJ databases">
        <title>Genome sequence of Peanibacillus sp.</title>
        <authorList>
            <person name="Subramani G."/>
            <person name="Srinivasan S."/>
            <person name="Kim M.K."/>
        </authorList>
    </citation>
    <scope>NUCLEOTIDE SEQUENCE [LARGE SCALE GENOMIC DNA]</scope>
    <source>
        <strain evidence="3">18JY67-1</strain>
    </source>
</reference>
<dbReference type="Pfam" id="PF09860">
    <property type="entry name" value="DUF2087"/>
    <property type="match status" value="1"/>
</dbReference>
<name>A0A3S9A286_9BACL</name>
<accession>A0A3S9A286</accession>
<dbReference type="AlphaFoldDB" id="A0A3S9A286"/>
<dbReference type="KEGG" id="palb:EJC50_09640"/>
<evidence type="ECO:0000313" key="3">
    <source>
        <dbReference type="Proteomes" id="UP000272528"/>
    </source>
</evidence>
<evidence type="ECO:0000313" key="2">
    <source>
        <dbReference type="EMBL" id="AZN39880.1"/>
    </source>
</evidence>
<sequence length="254" mass="28659">MNVSESFYNASSTELKQGYAYHADTESYYCLVCGEQFEEGIVYQVDSRFMEAHKAVAVHITKQHGSMLEYLLALDKKLTGLTDLQKELIGAFASGMSDADTVKMTGGGSASTIRNHRFALKEKAKQAKLFLAIMELMDGGLANGQKFVPVHRSAPLVDERYALTRDEYSALLAKYLPQGLAGPLTGLPRKEKRKAALLRHIATAFKKGRKYKETEVNELLKRFMPEEYVTLRRYLVDYEFLARESDGSTYWLNV</sequence>